<dbReference type="InterPro" id="IPR001915">
    <property type="entry name" value="Peptidase_M48"/>
</dbReference>
<proteinExistence type="predicted"/>
<dbReference type="Gene3D" id="3.30.2010.10">
    <property type="entry name" value="Metalloproteases ('zincins'), catalytic domain"/>
    <property type="match status" value="1"/>
</dbReference>
<comment type="cofactor">
    <cofactor evidence="1">
        <name>Zn(2+)</name>
        <dbReference type="ChEBI" id="CHEBI:29105"/>
    </cofactor>
</comment>
<gene>
    <name evidence="8" type="ORF">MGWOODY_Smn1055</name>
</gene>
<dbReference type="EMBL" id="CZQE01000196">
    <property type="protein sequence ID" value="CUS44954.1"/>
    <property type="molecule type" value="Genomic_DNA"/>
</dbReference>
<evidence type="ECO:0000256" key="1">
    <source>
        <dbReference type="ARBA" id="ARBA00001947"/>
    </source>
</evidence>
<dbReference type="InterPro" id="IPR051156">
    <property type="entry name" value="Mito/Outer_Membr_Metalloprot"/>
</dbReference>
<evidence type="ECO:0000256" key="6">
    <source>
        <dbReference type="ARBA" id="ARBA00023049"/>
    </source>
</evidence>
<evidence type="ECO:0000256" key="4">
    <source>
        <dbReference type="ARBA" id="ARBA00022801"/>
    </source>
</evidence>
<dbReference type="PANTHER" id="PTHR22726">
    <property type="entry name" value="METALLOENDOPEPTIDASE OMA1"/>
    <property type="match status" value="1"/>
</dbReference>
<dbReference type="PANTHER" id="PTHR22726:SF1">
    <property type="entry name" value="METALLOENDOPEPTIDASE OMA1, MITOCHONDRIAL"/>
    <property type="match status" value="1"/>
</dbReference>
<keyword evidence="4" id="KW-0378">Hydrolase</keyword>
<organism evidence="8">
    <name type="scientific">hydrothermal vent metagenome</name>
    <dbReference type="NCBI Taxonomy" id="652676"/>
    <lineage>
        <taxon>unclassified sequences</taxon>
        <taxon>metagenomes</taxon>
        <taxon>ecological metagenomes</taxon>
    </lineage>
</organism>
<dbReference type="GO" id="GO:0051603">
    <property type="term" value="P:proteolysis involved in protein catabolic process"/>
    <property type="evidence" value="ECO:0007669"/>
    <property type="project" value="TreeGrafter"/>
</dbReference>
<evidence type="ECO:0000259" key="7">
    <source>
        <dbReference type="Pfam" id="PF01435"/>
    </source>
</evidence>
<dbReference type="GO" id="GO:0016020">
    <property type="term" value="C:membrane"/>
    <property type="evidence" value="ECO:0007669"/>
    <property type="project" value="TreeGrafter"/>
</dbReference>
<sequence length="450" mass="48275">MKRLIALFAVSILLWAQPVAAQSILRDAETEAMFNDMSRGLILAAGLSPNNVRVVLINDDSINAFVVGGQTVYVHSGLLQAADNANEVQGVIAHELGHIADGHVILQGAGTRPAIGITLLSMVLGLAAMAAGAGDAGAGIMAAGQAAGMGKFLAFTRVQEATADATGAKFLREAGISGRGMLSFFKKLQSEEYAYGLANIDPFAQSHPLSGARIANLTGDVMSSPAWNKPNDPALEDRFRRVKAKLRGYVATYQQTLNDFPEHDQSIYAHYARAYAWHKAGYPDKADAESEALVKAVPHDPYFLEIKGQILLEAGKPNEALGPLREATELSRNAPLIATTFGHALIATDNKANYPEAIKVLRQAVARDDDNPFAWYQLGTAYSRSGDEPRALLATAEQASLTGDVRTAAYAARGAMQGIPPNSSDWIRAQDIAMTAQNEMDDNPKKYKRR</sequence>
<evidence type="ECO:0000256" key="2">
    <source>
        <dbReference type="ARBA" id="ARBA00022670"/>
    </source>
</evidence>
<reference evidence="8" key="1">
    <citation type="submission" date="2015-10" db="EMBL/GenBank/DDBJ databases">
        <authorList>
            <person name="Gilbert D.G."/>
        </authorList>
    </citation>
    <scope>NUCLEOTIDE SEQUENCE</scope>
</reference>
<dbReference type="AlphaFoldDB" id="A0A160TMB9"/>
<keyword evidence="2 8" id="KW-0645">Protease</keyword>
<dbReference type="CDD" id="cd07324">
    <property type="entry name" value="M48C_Oma1-like"/>
    <property type="match status" value="1"/>
</dbReference>
<dbReference type="GO" id="GO:0046872">
    <property type="term" value="F:metal ion binding"/>
    <property type="evidence" value="ECO:0007669"/>
    <property type="project" value="UniProtKB-KW"/>
</dbReference>
<evidence type="ECO:0000256" key="3">
    <source>
        <dbReference type="ARBA" id="ARBA00022723"/>
    </source>
</evidence>
<dbReference type="InterPro" id="IPR011990">
    <property type="entry name" value="TPR-like_helical_dom_sf"/>
</dbReference>
<keyword evidence="5" id="KW-0862">Zinc</keyword>
<dbReference type="Pfam" id="PF01435">
    <property type="entry name" value="Peptidase_M48"/>
    <property type="match status" value="1"/>
</dbReference>
<dbReference type="Gene3D" id="1.25.40.10">
    <property type="entry name" value="Tetratricopeptide repeat domain"/>
    <property type="match status" value="2"/>
</dbReference>
<keyword evidence="6" id="KW-0482">Metalloprotease</keyword>
<evidence type="ECO:0000313" key="8">
    <source>
        <dbReference type="EMBL" id="CUS44954.1"/>
    </source>
</evidence>
<evidence type="ECO:0000256" key="5">
    <source>
        <dbReference type="ARBA" id="ARBA00022833"/>
    </source>
</evidence>
<dbReference type="GO" id="GO:0004222">
    <property type="term" value="F:metalloendopeptidase activity"/>
    <property type="evidence" value="ECO:0007669"/>
    <property type="project" value="InterPro"/>
</dbReference>
<name>A0A160TMB9_9ZZZZ</name>
<feature type="domain" description="Peptidase M48" evidence="7">
    <location>
        <begin position="39"/>
        <end position="218"/>
    </location>
</feature>
<protein>
    <submittedName>
        <fullName evidence="8">Zn-dependent protease, contains TPR repeats</fullName>
    </submittedName>
</protein>
<accession>A0A160TMB9</accession>
<keyword evidence="3" id="KW-0479">Metal-binding</keyword>
<dbReference type="SUPFAM" id="SSF48452">
    <property type="entry name" value="TPR-like"/>
    <property type="match status" value="1"/>
</dbReference>